<evidence type="ECO:0000313" key="3">
    <source>
        <dbReference type="Proteomes" id="UP000789508"/>
    </source>
</evidence>
<organism evidence="2 3">
    <name type="scientific">Ambispora leptoticha</name>
    <dbReference type="NCBI Taxonomy" id="144679"/>
    <lineage>
        <taxon>Eukaryota</taxon>
        <taxon>Fungi</taxon>
        <taxon>Fungi incertae sedis</taxon>
        <taxon>Mucoromycota</taxon>
        <taxon>Glomeromycotina</taxon>
        <taxon>Glomeromycetes</taxon>
        <taxon>Archaeosporales</taxon>
        <taxon>Ambisporaceae</taxon>
        <taxon>Ambispora</taxon>
    </lineage>
</organism>
<gene>
    <name evidence="2" type="ORF">ALEPTO_LOCUS7827</name>
</gene>
<evidence type="ECO:0000313" key="2">
    <source>
        <dbReference type="EMBL" id="CAG8593911.1"/>
    </source>
</evidence>
<keyword evidence="1" id="KW-0732">Signal</keyword>
<dbReference type="AlphaFoldDB" id="A0A9N9C9L7"/>
<feature type="chain" id="PRO_5040226076" evidence="1">
    <location>
        <begin position="18"/>
        <end position="209"/>
    </location>
</feature>
<comment type="caution">
    <text evidence="2">The sequence shown here is derived from an EMBL/GenBank/DDBJ whole genome shotgun (WGS) entry which is preliminary data.</text>
</comment>
<sequence length="209" mass="24202">MRFHFFCLFFWVFAVFAKQPDSNSSFCFNKFKVKTSGYRKNAKLAQWAYTYEKSRPNQVIQVRAANINDVNYEADHVFEAQIVISYFRSSRPDVQARMCSTIEEYNLWSGLQDIMNSRINMRFLDKNINKAKGIIFGGKKGTNKNFRLAAVDYLKYDDVRNAFAQTRALLKDNVARSMNTKAAIAKPNPGPNFLLLNSPPSKFLHFGYR</sequence>
<dbReference type="EMBL" id="CAJVPS010003747">
    <property type="protein sequence ID" value="CAG8593911.1"/>
    <property type="molecule type" value="Genomic_DNA"/>
</dbReference>
<keyword evidence="3" id="KW-1185">Reference proteome</keyword>
<feature type="signal peptide" evidence="1">
    <location>
        <begin position="1"/>
        <end position="17"/>
    </location>
</feature>
<evidence type="ECO:0000256" key="1">
    <source>
        <dbReference type="SAM" id="SignalP"/>
    </source>
</evidence>
<proteinExistence type="predicted"/>
<reference evidence="2" key="1">
    <citation type="submission" date="2021-06" db="EMBL/GenBank/DDBJ databases">
        <authorList>
            <person name="Kallberg Y."/>
            <person name="Tangrot J."/>
            <person name="Rosling A."/>
        </authorList>
    </citation>
    <scope>NUCLEOTIDE SEQUENCE</scope>
    <source>
        <strain evidence="2">FL130A</strain>
    </source>
</reference>
<protein>
    <submittedName>
        <fullName evidence="2">199_t:CDS:1</fullName>
    </submittedName>
</protein>
<name>A0A9N9C9L7_9GLOM</name>
<accession>A0A9N9C9L7</accession>
<dbReference type="OrthoDB" id="2448820at2759"/>
<dbReference type="Proteomes" id="UP000789508">
    <property type="component" value="Unassembled WGS sequence"/>
</dbReference>